<accession>A0A9D6QTW8</accession>
<reference evidence="1" key="1">
    <citation type="submission" date="2020-07" db="EMBL/GenBank/DDBJ databases">
        <title>Huge and variable diversity of episymbiotic CPR bacteria and DPANN archaea in groundwater ecosystems.</title>
        <authorList>
            <person name="He C.Y."/>
            <person name="Keren R."/>
            <person name="Whittaker M."/>
            <person name="Farag I.F."/>
            <person name="Doudna J."/>
            <person name="Cate J.H.D."/>
            <person name="Banfield J.F."/>
        </authorList>
    </citation>
    <scope>NUCLEOTIDE SEQUENCE</scope>
    <source>
        <strain evidence="1">NC_groundwater_972_Pr1_S-0.2um_49_27</strain>
    </source>
</reference>
<gene>
    <name evidence="1" type="ORF">HY220_01275</name>
</gene>
<dbReference type="Proteomes" id="UP000808388">
    <property type="component" value="Unassembled WGS sequence"/>
</dbReference>
<organism evidence="1 2">
    <name type="scientific">Candidatus Sungiibacteriota bacterium</name>
    <dbReference type="NCBI Taxonomy" id="2750080"/>
    <lineage>
        <taxon>Bacteria</taxon>
        <taxon>Candidatus Sungiibacteriota</taxon>
    </lineage>
</organism>
<protein>
    <submittedName>
        <fullName evidence="1">Uncharacterized protein</fullName>
    </submittedName>
</protein>
<proteinExistence type="predicted"/>
<evidence type="ECO:0000313" key="1">
    <source>
        <dbReference type="EMBL" id="MBI3627368.1"/>
    </source>
</evidence>
<comment type="caution">
    <text evidence="1">The sequence shown here is derived from an EMBL/GenBank/DDBJ whole genome shotgun (WGS) entry which is preliminary data.</text>
</comment>
<dbReference type="AlphaFoldDB" id="A0A9D6QTW8"/>
<sequence length="189" mass="21075">MALHEQVGRYLRDVGKGIVESPKVIWWDTKLWSNYPTLSDKVRRRDTDLGKKYGSLVDVSNALPEVRWKMDVGRQMASFHVVDEEGKAVAVVGAGHSEQISPSRNELDTRTLGALIEQASQTIFHGLASHAEIARLLHVRPASVMGSPRGSWAYIKKADLELFLDKKERALAKAKPLVKRPSLPDQRAA</sequence>
<dbReference type="EMBL" id="JACQCQ010000005">
    <property type="protein sequence ID" value="MBI3627368.1"/>
    <property type="molecule type" value="Genomic_DNA"/>
</dbReference>
<evidence type="ECO:0000313" key="2">
    <source>
        <dbReference type="Proteomes" id="UP000808388"/>
    </source>
</evidence>
<name>A0A9D6QTW8_9BACT</name>